<name>A0A8J6NCR9_9BACT</name>
<reference evidence="2 3" key="1">
    <citation type="submission" date="2020-08" db="EMBL/GenBank/DDBJ databases">
        <title>Bridging the membrane lipid divide: bacteria of the FCB group superphylum have the potential to synthesize archaeal ether lipids.</title>
        <authorList>
            <person name="Villanueva L."/>
            <person name="Von Meijenfeldt F.A.B."/>
            <person name="Westbye A.B."/>
            <person name="Yadav S."/>
            <person name="Hopmans E.C."/>
            <person name="Dutilh B.E."/>
            <person name="Sinninghe Damste J.S."/>
        </authorList>
    </citation>
    <scope>NUCLEOTIDE SEQUENCE [LARGE SCALE GENOMIC DNA]</scope>
    <source>
        <strain evidence="2">NIOZ-UU47</strain>
    </source>
</reference>
<evidence type="ECO:0000313" key="2">
    <source>
        <dbReference type="EMBL" id="MBC8316288.1"/>
    </source>
</evidence>
<organism evidence="2 3">
    <name type="scientific">Candidatus Desulfobia pelagia</name>
    <dbReference type="NCBI Taxonomy" id="2841692"/>
    <lineage>
        <taxon>Bacteria</taxon>
        <taxon>Pseudomonadati</taxon>
        <taxon>Thermodesulfobacteriota</taxon>
        <taxon>Desulfobulbia</taxon>
        <taxon>Desulfobulbales</taxon>
        <taxon>Desulfobulbaceae</taxon>
        <taxon>Candidatus Desulfobia</taxon>
    </lineage>
</organism>
<evidence type="ECO:0000259" key="1">
    <source>
        <dbReference type="Pfam" id="PF22513"/>
    </source>
</evidence>
<accession>A0A8J6NCR9</accession>
<dbReference type="AlphaFoldDB" id="A0A8J6NCR9"/>
<dbReference type="InterPro" id="IPR053853">
    <property type="entry name" value="FitA-like_RHH"/>
</dbReference>
<dbReference type="GO" id="GO:0006355">
    <property type="term" value="P:regulation of DNA-templated transcription"/>
    <property type="evidence" value="ECO:0007669"/>
    <property type="project" value="InterPro"/>
</dbReference>
<dbReference type="Pfam" id="PF22513">
    <property type="entry name" value="FitA-like_RHH"/>
    <property type="match status" value="1"/>
</dbReference>
<feature type="domain" description="Antitoxin FitA-like ribbon-helix-helix" evidence="1">
    <location>
        <begin position="2"/>
        <end position="39"/>
    </location>
</feature>
<proteinExistence type="predicted"/>
<dbReference type="InterPro" id="IPR013321">
    <property type="entry name" value="Arc_rbn_hlx_hlx"/>
</dbReference>
<protein>
    <submittedName>
        <fullName evidence="2">Antitoxin</fullName>
    </submittedName>
</protein>
<evidence type="ECO:0000313" key="3">
    <source>
        <dbReference type="Proteomes" id="UP000614424"/>
    </source>
</evidence>
<sequence length="86" mass="9936">MATLQVRSIENQLYEALGRRAARDNRSISQEVIAILKEHLSQPAQHSATEGFMELCGTWKDEKSAKEISRDIRKSRKSKTRFKEVF</sequence>
<dbReference type="Proteomes" id="UP000614424">
    <property type="component" value="Unassembled WGS sequence"/>
</dbReference>
<gene>
    <name evidence="2" type="ORF">H8E41_00155</name>
</gene>
<dbReference type="InterPro" id="IPR010985">
    <property type="entry name" value="Ribbon_hlx_hlx"/>
</dbReference>
<comment type="caution">
    <text evidence="2">The sequence shown here is derived from an EMBL/GenBank/DDBJ whole genome shotgun (WGS) entry which is preliminary data.</text>
</comment>
<dbReference type="SUPFAM" id="SSF47598">
    <property type="entry name" value="Ribbon-helix-helix"/>
    <property type="match status" value="1"/>
</dbReference>
<dbReference type="Gene3D" id="1.10.1220.10">
    <property type="entry name" value="Met repressor-like"/>
    <property type="match status" value="1"/>
</dbReference>
<dbReference type="EMBL" id="JACNJZ010000011">
    <property type="protein sequence ID" value="MBC8316288.1"/>
    <property type="molecule type" value="Genomic_DNA"/>
</dbReference>